<feature type="compositionally biased region" description="Low complexity" evidence="1">
    <location>
        <begin position="28"/>
        <end position="43"/>
    </location>
</feature>
<feature type="region of interest" description="Disordered" evidence="1">
    <location>
        <begin position="17"/>
        <end position="63"/>
    </location>
</feature>
<accession>A0A834UCF7</accession>
<reference evidence="2" key="1">
    <citation type="journal article" date="2020" name="G3 (Bethesda)">
        <title>High-Quality Assemblies for Three Invasive Social Wasps from the &lt;i&gt;Vespula&lt;/i&gt; Genus.</title>
        <authorList>
            <person name="Harrop T.W.R."/>
            <person name="Guhlin J."/>
            <person name="McLaughlin G.M."/>
            <person name="Permina E."/>
            <person name="Stockwell P."/>
            <person name="Gilligan J."/>
            <person name="Le Lec M.F."/>
            <person name="Gruber M.A.M."/>
            <person name="Quinn O."/>
            <person name="Lovegrove M."/>
            <person name="Duncan E.J."/>
            <person name="Remnant E.J."/>
            <person name="Van Eeckhoven J."/>
            <person name="Graham B."/>
            <person name="Knapp R.A."/>
            <person name="Langford K.W."/>
            <person name="Kronenberg Z."/>
            <person name="Press M.O."/>
            <person name="Eacker S.M."/>
            <person name="Wilson-Rankin E.E."/>
            <person name="Purcell J."/>
            <person name="Lester P.J."/>
            <person name="Dearden P.K."/>
        </authorList>
    </citation>
    <scope>NUCLEOTIDE SEQUENCE</scope>
    <source>
        <strain evidence="2">Volc-1</strain>
    </source>
</reference>
<evidence type="ECO:0000256" key="1">
    <source>
        <dbReference type="SAM" id="MobiDB-lite"/>
    </source>
</evidence>
<proteinExistence type="predicted"/>
<protein>
    <submittedName>
        <fullName evidence="2">Uncharacterized protein</fullName>
    </submittedName>
</protein>
<evidence type="ECO:0000313" key="3">
    <source>
        <dbReference type="Proteomes" id="UP000600918"/>
    </source>
</evidence>
<comment type="caution">
    <text evidence="2">The sequence shown here is derived from an EMBL/GenBank/DDBJ whole genome shotgun (WGS) entry which is preliminary data.</text>
</comment>
<sequence length="85" mass="8925">MRDSFEVRSVLRIKSHRRIAHSARRIEASSSSSSTNGNSTGNNASGGDGDGDGDGSAGGGGADFKRFRKGLASLVRRELVENKDS</sequence>
<dbReference type="Proteomes" id="UP000600918">
    <property type="component" value="Unassembled WGS sequence"/>
</dbReference>
<dbReference type="EMBL" id="JACSDY010000004">
    <property type="protein sequence ID" value="KAF7429912.1"/>
    <property type="molecule type" value="Genomic_DNA"/>
</dbReference>
<gene>
    <name evidence="2" type="ORF">H0235_006310</name>
</gene>
<name>A0A834UCF7_VESPE</name>
<dbReference type="AlphaFoldDB" id="A0A834UCF7"/>
<feature type="compositionally biased region" description="Gly residues" evidence="1">
    <location>
        <begin position="44"/>
        <end position="62"/>
    </location>
</feature>
<organism evidence="2 3">
    <name type="scientific">Vespula pensylvanica</name>
    <name type="common">Western yellow jacket</name>
    <name type="synonym">Wasp</name>
    <dbReference type="NCBI Taxonomy" id="30213"/>
    <lineage>
        <taxon>Eukaryota</taxon>
        <taxon>Metazoa</taxon>
        <taxon>Ecdysozoa</taxon>
        <taxon>Arthropoda</taxon>
        <taxon>Hexapoda</taxon>
        <taxon>Insecta</taxon>
        <taxon>Pterygota</taxon>
        <taxon>Neoptera</taxon>
        <taxon>Endopterygota</taxon>
        <taxon>Hymenoptera</taxon>
        <taxon>Apocrita</taxon>
        <taxon>Aculeata</taxon>
        <taxon>Vespoidea</taxon>
        <taxon>Vespidae</taxon>
        <taxon>Vespinae</taxon>
        <taxon>Vespula</taxon>
    </lineage>
</organism>
<keyword evidence="3" id="KW-1185">Reference proteome</keyword>
<evidence type="ECO:0000313" key="2">
    <source>
        <dbReference type="EMBL" id="KAF7429912.1"/>
    </source>
</evidence>